<accession>A0A7S4VT69</accession>
<dbReference type="AlphaFoldDB" id="A0A7S4VT69"/>
<sequence>MGYHHFYFKDGTAGRRANAAETEAAAAMAKEDREQDEGLDLDRDEPLIERWRHLATGSSRVRNNASGEQAWWMVVCGSAVLRAKPSPEAEVLARLERGDPIYCVHSTDAWIRCRPNKRPAQMDPATPVLTWHAKVKLPNNGPVEAWVMWTGEEKGSGTKLMPVNHLVKLLQYRNTNVELPREAVTWTLSEVDVFLGSVGFVRPGRESAMMRSSKRLVRAVRGGAMGLEFRVDEQGKSGGVFASGSVEKGAWVEVCPLLEVDLKLRMKSEMLQRITLRMVGEKIRYGIVLGFGKVYSVSKTPNLHWSYRGEDEVVLWAAEEIHEGRELSVDFTAPPMALEQALKQPPTWQAPVVRGPGKLQNAGYVVHGNSGIHGRGVFTTRDAVAGELLECCPALVLDEAGAEAMFSYRWGLAHEESSFFLPLGLGSLYNHSEKPTAKGTLDVRRKVLEFYTTADMYKGQEVLVSYGDTYFDEDFEGHRKSELLHIESPDGSLELQKLIELQRALIRAFTSEDFLQEVRARASERQKLVSAGSMIDKAQVGKTKSVHALFMETEQPILERFGYNKGMQGAMQMQEDLTRCSRGLDPSHEAVRNNAFLGTLAHMYDPPPVEYWETVPVELVILGTEGDEHPEVLRADVPKTAPSGFVRFMLSVRFFPEDGAYLDGRVRLVGGGGSAPYAPFKDCDPLPPADGPQGRRVLVSGVSDVWPARQKPRRPDGSEDEELTDWQIIWRWLMDPYAQQLANNFRGGSYKIAGTWDDFKGNEMQFDGRAFVHWVAMSEQRWESFQILRDGRWETTLYPDVRDGSLWVPHKLKGPDNKGHGKNWTMGRHADDAGEPGTWYKIELRPDERGLPGSVHWTRFSDKGEAAAARQASKGAVDWALSQTTWEEISAAKARERDVEDLRLEGARRQEARRAPAEEPLVEVQEPESPAKEVQERLVEVQEPARPSEESGLPFDFDALSEAEEAA</sequence>
<name>A0A7S4VT69_9DINO</name>
<dbReference type="EMBL" id="HBNR01052555">
    <property type="protein sequence ID" value="CAE4617473.1"/>
    <property type="molecule type" value="Transcribed_RNA"/>
</dbReference>
<evidence type="ECO:0000256" key="1">
    <source>
        <dbReference type="SAM" id="MobiDB-lite"/>
    </source>
</evidence>
<evidence type="ECO:0000313" key="3">
    <source>
        <dbReference type="EMBL" id="CAE4617473.1"/>
    </source>
</evidence>
<evidence type="ECO:0000259" key="2">
    <source>
        <dbReference type="PROSITE" id="PS50280"/>
    </source>
</evidence>
<dbReference type="Gene3D" id="2.170.270.10">
    <property type="entry name" value="SET domain"/>
    <property type="match status" value="2"/>
</dbReference>
<feature type="region of interest" description="Disordered" evidence="1">
    <location>
        <begin position="907"/>
        <end position="967"/>
    </location>
</feature>
<feature type="compositionally biased region" description="Basic and acidic residues" evidence="1">
    <location>
        <begin position="907"/>
        <end position="917"/>
    </location>
</feature>
<dbReference type="InterPro" id="IPR001214">
    <property type="entry name" value="SET_dom"/>
</dbReference>
<gene>
    <name evidence="3" type="ORF">AMON00008_LOCUS36881</name>
</gene>
<dbReference type="PROSITE" id="PS50280">
    <property type="entry name" value="SET"/>
    <property type="match status" value="1"/>
</dbReference>
<protein>
    <recommendedName>
        <fullName evidence="2">SET domain-containing protein</fullName>
    </recommendedName>
</protein>
<dbReference type="Pfam" id="PF00856">
    <property type="entry name" value="SET"/>
    <property type="match status" value="1"/>
</dbReference>
<feature type="domain" description="SET" evidence="2">
    <location>
        <begin position="363"/>
        <end position="467"/>
    </location>
</feature>
<dbReference type="InterPro" id="IPR046341">
    <property type="entry name" value="SET_dom_sf"/>
</dbReference>
<proteinExistence type="predicted"/>
<organism evidence="3">
    <name type="scientific">Alexandrium monilatum</name>
    <dbReference type="NCBI Taxonomy" id="311494"/>
    <lineage>
        <taxon>Eukaryota</taxon>
        <taxon>Sar</taxon>
        <taxon>Alveolata</taxon>
        <taxon>Dinophyceae</taxon>
        <taxon>Gonyaulacales</taxon>
        <taxon>Pyrocystaceae</taxon>
        <taxon>Alexandrium</taxon>
    </lineage>
</organism>
<dbReference type="SUPFAM" id="SSF82199">
    <property type="entry name" value="SET domain"/>
    <property type="match status" value="1"/>
</dbReference>
<reference evidence="3" key="1">
    <citation type="submission" date="2021-01" db="EMBL/GenBank/DDBJ databases">
        <authorList>
            <person name="Corre E."/>
            <person name="Pelletier E."/>
            <person name="Niang G."/>
            <person name="Scheremetjew M."/>
            <person name="Finn R."/>
            <person name="Kale V."/>
            <person name="Holt S."/>
            <person name="Cochrane G."/>
            <person name="Meng A."/>
            <person name="Brown T."/>
            <person name="Cohen L."/>
        </authorList>
    </citation>
    <scope>NUCLEOTIDE SEQUENCE</scope>
    <source>
        <strain evidence="3">CCMP3105</strain>
    </source>
</reference>
<feature type="compositionally biased region" description="Basic and acidic residues" evidence="1">
    <location>
        <begin position="929"/>
        <end position="940"/>
    </location>
</feature>